<dbReference type="RefSeq" id="WP_149567671.1">
    <property type="nucleotide sequence ID" value="NZ_CP035807.1"/>
</dbReference>
<dbReference type="PANTHER" id="PTHR43531:SF11">
    <property type="entry name" value="METHYL-ACCEPTING CHEMOTAXIS PROTEIN 3"/>
    <property type="match status" value="1"/>
</dbReference>
<proteinExistence type="inferred from homology"/>
<dbReference type="PRINTS" id="PR00260">
    <property type="entry name" value="CHEMTRNSDUCR"/>
</dbReference>
<protein>
    <recommendedName>
        <fullName evidence="5">Methyl-accepting transducer domain-containing protein</fullName>
    </recommendedName>
</protein>
<dbReference type="PROSITE" id="PS50111">
    <property type="entry name" value="CHEMOTAXIS_TRANSDUC_2"/>
    <property type="match status" value="1"/>
</dbReference>
<evidence type="ECO:0000256" key="3">
    <source>
        <dbReference type="PROSITE-ProRule" id="PRU00284"/>
    </source>
</evidence>
<evidence type="ECO:0000256" key="2">
    <source>
        <dbReference type="ARBA" id="ARBA00029447"/>
    </source>
</evidence>
<keyword evidence="4" id="KW-1133">Transmembrane helix</keyword>
<keyword evidence="3" id="KW-0807">Transducer</keyword>
<evidence type="ECO:0000313" key="7">
    <source>
        <dbReference type="Proteomes" id="UP000323824"/>
    </source>
</evidence>
<evidence type="ECO:0000256" key="4">
    <source>
        <dbReference type="SAM" id="Phobius"/>
    </source>
</evidence>
<comment type="similarity">
    <text evidence="2">Belongs to the methyl-accepting chemotaxis (MCP) protein family.</text>
</comment>
<feature type="transmembrane region" description="Helical" evidence="4">
    <location>
        <begin position="76"/>
        <end position="93"/>
    </location>
</feature>
<accession>A0A5C1QCM0</accession>
<organism evidence="6 7">
    <name type="scientific">Thiospirochaeta perfilievii</name>
    <dbReference type="NCBI Taxonomy" id="252967"/>
    <lineage>
        <taxon>Bacteria</taxon>
        <taxon>Pseudomonadati</taxon>
        <taxon>Spirochaetota</taxon>
        <taxon>Spirochaetia</taxon>
        <taxon>Spirochaetales</taxon>
        <taxon>Spirochaetaceae</taxon>
        <taxon>Thiospirochaeta</taxon>
    </lineage>
</organism>
<dbReference type="InterPro" id="IPR004090">
    <property type="entry name" value="Chemotax_Me-accpt_rcpt"/>
</dbReference>
<dbReference type="KEGG" id="sper:EW093_06840"/>
<evidence type="ECO:0000256" key="1">
    <source>
        <dbReference type="ARBA" id="ARBA00022500"/>
    </source>
</evidence>
<keyword evidence="4" id="KW-0812">Transmembrane</keyword>
<dbReference type="InterPro" id="IPR051310">
    <property type="entry name" value="MCP_chemotaxis"/>
</dbReference>
<feature type="transmembrane region" description="Helical" evidence="4">
    <location>
        <begin position="130"/>
        <end position="150"/>
    </location>
</feature>
<feature type="transmembrane region" description="Helical" evidence="4">
    <location>
        <begin position="21"/>
        <end position="43"/>
    </location>
</feature>
<feature type="domain" description="Methyl-accepting transducer" evidence="5">
    <location>
        <begin position="252"/>
        <end position="474"/>
    </location>
</feature>
<name>A0A5C1QCM0_9SPIO</name>
<dbReference type="AlphaFoldDB" id="A0A5C1QCM0"/>
<feature type="transmembrane region" description="Helical" evidence="4">
    <location>
        <begin position="105"/>
        <end position="123"/>
    </location>
</feature>
<dbReference type="Gene3D" id="1.10.287.950">
    <property type="entry name" value="Methyl-accepting chemotaxis protein"/>
    <property type="match status" value="1"/>
</dbReference>
<dbReference type="GO" id="GO:0005886">
    <property type="term" value="C:plasma membrane"/>
    <property type="evidence" value="ECO:0007669"/>
    <property type="project" value="TreeGrafter"/>
</dbReference>
<feature type="transmembrane region" description="Helical" evidence="4">
    <location>
        <begin position="49"/>
        <end position="69"/>
    </location>
</feature>
<dbReference type="PANTHER" id="PTHR43531">
    <property type="entry name" value="PROTEIN ICFG"/>
    <property type="match status" value="1"/>
</dbReference>
<keyword evidence="1" id="KW-0145">Chemotaxis</keyword>
<dbReference type="SMART" id="SM00283">
    <property type="entry name" value="MA"/>
    <property type="match status" value="1"/>
</dbReference>
<sequence length="536" mass="59478">MKSLNRIKEVYKDKGIVTQQKAQTLFIINFSLSVGFVLFALIRFIQVDFIVGGVELFVAAVLAVNSILVVRKRYYLTSKISVVFFTACAWGLYALQDKKEFNDIYMYSTYITVVLVMAPFLCYSKVQFKGMIISALLGQLLFYILSIPMLKASGEGLQIGAFLISFVFLALGANFAYLIFRMQQKNMDLINSQKEKSDKSLLSITDLFDSTKSAFNMGEVLLEAAKKASTNSNDIATDISSLEETVSTLMKHTEIGRNSNEELDRTKRVVEEKINAQTAAIKASYSATKEITTQIEYMTSDAQRKGEILNKLSESSSMGTKKLEETLNSLKALSQSTEEILSVVNVIQGISSRTNLLAMNAAIEAAHAGEAGKGFAVVADEIRKLAEETSRNSKIIKESMTENTAQFKVSNDTAVELHKVFNIITQQIDTVYESFREIISGMGTMSTETNRIFSTVNNVQEGNKDVTDALTIMDRAIDSIVSIIQGIYESSKEADISVSHLKELSSSIVNDSIELKDIGEVNMNNFHKLEKGFQKL</sequence>
<keyword evidence="4" id="KW-0472">Membrane</keyword>
<dbReference type="SUPFAM" id="SSF58104">
    <property type="entry name" value="Methyl-accepting chemotaxis protein (MCP) signaling domain"/>
    <property type="match status" value="1"/>
</dbReference>
<dbReference type="GO" id="GO:0006935">
    <property type="term" value="P:chemotaxis"/>
    <property type="evidence" value="ECO:0007669"/>
    <property type="project" value="UniProtKB-KW"/>
</dbReference>
<evidence type="ECO:0000313" key="6">
    <source>
        <dbReference type="EMBL" id="QEN04424.1"/>
    </source>
</evidence>
<gene>
    <name evidence="6" type="ORF">EW093_06840</name>
</gene>
<dbReference type="Proteomes" id="UP000323824">
    <property type="component" value="Chromosome"/>
</dbReference>
<dbReference type="GO" id="GO:0007165">
    <property type="term" value="P:signal transduction"/>
    <property type="evidence" value="ECO:0007669"/>
    <property type="project" value="UniProtKB-KW"/>
</dbReference>
<feature type="transmembrane region" description="Helical" evidence="4">
    <location>
        <begin position="156"/>
        <end position="180"/>
    </location>
</feature>
<dbReference type="Pfam" id="PF00015">
    <property type="entry name" value="MCPsignal"/>
    <property type="match status" value="1"/>
</dbReference>
<reference evidence="6 7" key="1">
    <citation type="submission" date="2019-02" db="EMBL/GenBank/DDBJ databases">
        <authorList>
            <person name="Fomenkov A."/>
            <person name="Dubinina G."/>
            <person name="Grabovich M."/>
            <person name="Vincze T."/>
            <person name="Roberts R.J."/>
        </authorList>
    </citation>
    <scope>NUCLEOTIDE SEQUENCE [LARGE SCALE GENOMIC DNA]</scope>
    <source>
        <strain evidence="6 7">P</strain>
    </source>
</reference>
<evidence type="ECO:0000259" key="5">
    <source>
        <dbReference type="PROSITE" id="PS50111"/>
    </source>
</evidence>
<dbReference type="EMBL" id="CP035807">
    <property type="protein sequence ID" value="QEN04424.1"/>
    <property type="molecule type" value="Genomic_DNA"/>
</dbReference>
<dbReference type="InterPro" id="IPR004089">
    <property type="entry name" value="MCPsignal_dom"/>
</dbReference>
<reference evidence="6 7" key="2">
    <citation type="submission" date="2019-09" db="EMBL/GenBank/DDBJ databases">
        <title>Complete Genome Sequence and Methylome Analysis of free living Spirochaetas.</title>
        <authorList>
            <person name="Leshcheva N."/>
            <person name="Mikheeva N."/>
        </authorList>
    </citation>
    <scope>NUCLEOTIDE SEQUENCE [LARGE SCALE GENOMIC DNA]</scope>
    <source>
        <strain evidence="6 7">P</strain>
    </source>
</reference>
<keyword evidence="7" id="KW-1185">Reference proteome</keyword>
<dbReference type="OrthoDB" id="2166737at2"/>
<dbReference type="GO" id="GO:0004888">
    <property type="term" value="F:transmembrane signaling receptor activity"/>
    <property type="evidence" value="ECO:0007669"/>
    <property type="project" value="InterPro"/>
</dbReference>